<reference evidence="1" key="1">
    <citation type="submission" date="2018-05" db="EMBL/GenBank/DDBJ databases">
        <authorList>
            <person name="Lanie J.A."/>
            <person name="Ng W.-L."/>
            <person name="Kazmierczak K.M."/>
            <person name="Andrzejewski T.M."/>
            <person name="Davidsen T.M."/>
            <person name="Wayne K.J."/>
            <person name="Tettelin H."/>
            <person name="Glass J.I."/>
            <person name="Rusch D."/>
            <person name="Podicherti R."/>
            <person name="Tsui H.-C.T."/>
            <person name="Winkler M.E."/>
        </authorList>
    </citation>
    <scope>NUCLEOTIDE SEQUENCE</scope>
</reference>
<accession>A0A381VU26</accession>
<organism evidence="1">
    <name type="scientific">marine metagenome</name>
    <dbReference type="NCBI Taxonomy" id="408172"/>
    <lineage>
        <taxon>unclassified sequences</taxon>
        <taxon>metagenomes</taxon>
        <taxon>ecological metagenomes</taxon>
    </lineage>
</organism>
<dbReference type="EMBL" id="UINC01009781">
    <property type="protein sequence ID" value="SVA43785.1"/>
    <property type="molecule type" value="Genomic_DNA"/>
</dbReference>
<proteinExistence type="predicted"/>
<gene>
    <name evidence="1" type="ORF">METZ01_LOCUS96639</name>
</gene>
<protein>
    <submittedName>
        <fullName evidence="1">Uncharacterized protein</fullName>
    </submittedName>
</protein>
<feature type="non-terminal residue" evidence="1">
    <location>
        <position position="40"/>
    </location>
</feature>
<dbReference type="AlphaFoldDB" id="A0A381VU26"/>
<evidence type="ECO:0000313" key="1">
    <source>
        <dbReference type="EMBL" id="SVA43785.1"/>
    </source>
</evidence>
<name>A0A381VU26_9ZZZZ</name>
<sequence>MKKMMLLLLFISLPITSHAQQHNLDDKLAFDGAIRSQQKI</sequence>